<dbReference type="PANTHER" id="PTHR24221:SF503">
    <property type="entry name" value="MITOCHONDRIAL POTASSIUM CHANNEL ATP-BINDING SUBUNIT"/>
    <property type="match status" value="1"/>
</dbReference>
<keyword evidence="5" id="KW-0378">Hydrolase</keyword>
<dbReference type="GO" id="GO:0005524">
    <property type="term" value="F:ATP binding"/>
    <property type="evidence" value="ECO:0007669"/>
    <property type="project" value="UniProtKB-KW"/>
</dbReference>
<dbReference type="Pfam" id="PF00005">
    <property type="entry name" value="ABC_tran"/>
    <property type="match status" value="1"/>
</dbReference>
<keyword evidence="3" id="KW-1133">Transmembrane helix</keyword>
<dbReference type="InterPro" id="IPR039421">
    <property type="entry name" value="Type_1_exporter"/>
</dbReference>
<dbReference type="SUPFAM" id="SSF52540">
    <property type="entry name" value="P-loop containing nucleoside triphosphate hydrolases"/>
    <property type="match status" value="1"/>
</dbReference>
<proteinExistence type="predicted"/>
<evidence type="ECO:0000313" key="5">
    <source>
        <dbReference type="EMBL" id="KAF2692016.1"/>
    </source>
</evidence>
<organism evidence="5 6">
    <name type="scientific">Lentithecium fluviatile CBS 122367</name>
    <dbReference type="NCBI Taxonomy" id="1168545"/>
    <lineage>
        <taxon>Eukaryota</taxon>
        <taxon>Fungi</taxon>
        <taxon>Dikarya</taxon>
        <taxon>Ascomycota</taxon>
        <taxon>Pezizomycotina</taxon>
        <taxon>Dothideomycetes</taxon>
        <taxon>Pleosporomycetidae</taxon>
        <taxon>Pleosporales</taxon>
        <taxon>Massarineae</taxon>
        <taxon>Lentitheciaceae</taxon>
        <taxon>Lentithecium</taxon>
    </lineage>
</organism>
<dbReference type="InterPro" id="IPR003439">
    <property type="entry name" value="ABC_transporter-like_ATP-bd"/>
</dbReference>
<name>A0A6G1JNF0_9PLEO</name>
<dbReference type="GO" id="GO:0042626">
    <property type="term" value="F:ATPase-coupled transmembrane transporter activity"/>
    <property type="evidence" value="ECO:0007669"/>
    <property type="project" value="TreeGrafter"/>
</dbReference>
<gene>
    <name evidence="5" type="ORF">K458DRAFT_438285</name>
</gene>
<keyword evidence="3" id="KW-0472">Membrane</keyword>
<dbReference type="Proteomes" id="UP000799291">
    <property type="component" value="Unassembled WGS sequence"/>
</dbReference>
<feature type="domain" description="ABC transporter" evidence="4">
    <location>
        <begin position="50"/>
        <end position="268"/>
    </location>
</feature>
<dbReference type="SMART" id="SM00382">
    <property type="entry name" value="AAA"/>
    <property type="match status" value="1"/>
</dbReference>
<feature type="transmembrane region" description="Helical" evidence="3">
    <location>
        <begin position="19"/>
        <end position="39"/>
    </location>
</feature>
<dbReference type="Gene3D" id="3.40.50.300">
    <property type="entry name" value="P-loop containing nucleotide triphosphate hydrolases"/>
    <property type="match status" value="1"/>
</dbReference>
<dbReference type="EMBL" id="MU005569">
    <property type="protein sequence ID" value="KAF2692016.1"/>
    <property type="molecule type" value="Genomic_DNA"/>
</dbReference>
<evidence type="ECO:0000256" key="2">
    <source>
        <dbReference type="ARBA" id="ARBA00022840"/>
    </source>
</evidence>
<dbReference type="PROSITE" id="PS50893">
    <property type="entry name" value="ABC_TRANSPORTER_2"/>
    <property type="match status" value="1"/>
</dbReference>
<dbReference type="InterPro" id="IPR027417">
    <property type="entry name" value="P-loop_NTPase"/>
</dbReference>
<dbReference type="PANTHER" id="PTHR24221">
    <property type="entry name" value="ATP-BINDING CASSETTE SUB-FAMILY B"/>
    <property type="match status" value="1"/>
</dbReference>
<dbReference type="PROSITE" id="PS00211">
    <property type="entry name" value="ABC_TRANSPORTER_1"/>
    <property type="match status" value="1"/>
</dbReference>
<keyword evidence="3" id="KW-0812">Transmembrane</keyword>
<dbReference type="InterPro" id="IPR003593">
    <property type="entry name" value="AAA+_ATPase"/>
</dbReference>
<accession>A0A6G1JNF0</accession>
<dbReference type="OrthoDB" id="6500128at2759"/>
<dbReference type="GO" id="GO:0016020">
    <property type="term" value="C:membrane"/>
    <property type="evidence" value="ECO:0007669"/>
    <property type="project" value="TreeGrafter"/>
</dbReference>
<sequence>MAHQVVNQKATIGNLMAVYGYWAAVVAPLFSIASSYKALSSKFINSKRALKIHVTFGYSEKAPVLKGISFVAKAGEKTAIVGDSRGGKSTILKLILRHYDLTAKSLRTHVSHVPQKPGLLNDTILNNVRYGNLTATDGQVQRACEAAGLHQTITSKKDGYMTKVGENGVALSGGEAQRIAIARIILRNPDVVLLDEATAALDSASKVQVQQSLRDVTQGKTTITIAHRLSTIKDSDRILVVEAGRIIESGDHSSLLNIGRKYAMLWRLQSETMYSSLEDKRCLNCSCGGRGVGAD</sequence>
<dbReference type="AlphaFoldDB" id="A0A6G1JNF0"/>
<dbReference type="GO" id="GO:0016887">
    <property type="term" value="F:ATP hydrolysis activity"/>
    <property type="evidence" value="ECO:0007669"/>
    <property type="project" value="InterPro"/>
</dbReference>
<dbReference type="InterPro" id="IPR017871">
    <property type="entry name" value="ABC_transporter-like_CS"/>
</dbReference>
<keyword evidence="1" id="KW-0547">Nucleotide-binding</keyword>
<evidence type="ECO:0000259" key="4">
    <source>
        <dbReference type="PROSITE" id="PS50893"/>
    </source>
</evidence>
<protein>
    <submittedName>
        <fullName evidence="5">P-loop containing nucleoside triphosphate hydrolase protein</fullName>
    </submittedName>
</protein>
<evidence type="ECO:0000256" key="1">
    <source>
        <dbReference type="ARBA" id="ARBA00022741"/>
    </source>
</evidence>
<evidence type="ECO:0000313" key="6">
    <source>
        <dbReference type="Proteomes" id="UP000799291"/>
    </source>
</evidence>
<reference evidence="5" key="1">
    <citation type="journal article" date="2020" name="Stud. Mycol.">
        <title>101 Dothideomycetes genomes: a test case for predicting lifestyles and emergence of pathogens.</title>
        <authorList>
            <person name="Haridas S."/>
            <person name="Albert R."/>
            <person name="Binder M."/>
            <person name="Bloem J."/>
            <person name="Labutti K."/>
            <person name="Salamov A."/>
            <person name="Andreopoulos B."/>
            <person name="Baker S."/>
            <person name="Barry K."/>
            <person name="Bills G."/>
            <person name="Bluhm B."/>
            <person name="Cannon C."/>
            <person name="Castanera R."/>
            <person name="Culley D."/>
            <person name="Daum C."/>
            <person name="Ezra D."/>
            <person name="Gonzalez J."/>
            <person name="Henrissat B."/>
            <person name="Kuo A."/>
            <person name="Liang C."/>
            <person name="Lipzen A."/>
            <person name="Lutzoni F."/>
            <person name="Magnuson J."/>
            <person name="Mondo S."/>
            <person name="Nolan M."/>
            <person name="Ohm R."/>
            <person name="Pangilinan J."/>
            <person name="Park H.-J."/>
            <person name="Ramirez L."/>
            <person name="Alfaro M."/>
            <person name="Sun H."/>
            <person name="Tritt A."/>
            <person name="Yoshinaga Y."/>
            <person name="Zwiers L.-H."/>
            <person name="Turgeon B."/>
            <person name="Goodwin S."/>
            <person name="Spatafora J."/>
            <person name="Crous P."/>
            <person name="Grigoriev I."/>
        </authorList>
    </citation>
    <scope>NUCLEOTIDE SEQUENCE</scope>
    <source>
        <strain evidence="5">CBS 122367</strain>
    </source>
</reference>
<evidence type="ECO:0000256" key="3">
    <source>
        <dbReference type="SAM" id="Phobius"/>
    </source>
</evidence>
<keyword evidence="6" id="KW-1185">Reference proteome</keyword>
<keyword evidence="2" id="KW-0067">ATP-binding</keyword>